<sequence length="123" mass="13716">MSNKRLEKLQELAAMVREREMAELARLTHAKQRLQAEHARVGEMAKAARLEGQESLMLAQSAETFGAWSRGRQAQIDGLIAEMQVPIDAQKARTAKAVGRHENLGKISQKLKAEEEKKAANKI</sequence>
<dbReference type="RefSeq" id="WP_076484324.1">
    <property type="nucleotide sequence ID" value="NZ_FTOG01000004.1"/>
</dbReference>
<dbReference type="EMBL" id="FTOG01000004">
    <property type="protein sequence ID" value="SIS72675.1"/>
    <property type="molecule type" value="Genomic_DNA"/>
</dbReference>
<evidence type="ECO:0000313" key="1">
    <source>
        <dbReference type="EMBL" id="SIS72675.1"/>
    </source>
</evidence>
<dbReference type="OrthoDB" id="9975600at2"/>
<evidence type="ECO:0000313" key="2">
    <source>
        <dbReference type="Proteomes" id="UP000186221"/>
    </source>
</evidence>
<protein>
    <submittedName>
        <fullName evidence="1">Uncharacterized protein</fullName>
    </submittedName>
</protein>
<accession>A0A1N7LFS4</accession>
<name>A0A1N7LFS4_9RHOB</name>
<organism evidence="1 2">
    <name type="scientific">Rhodobacter aestuarii</name>
    <dbReference type="NCBI Taxonomy" id="453582"/>
    <lineage>
        <taxon>Bacteria</taxon>
        <taxon>Pseudomonadati</taxon>
        <taxon>Pseudomonadota</taxon>
        <taxon>Alphaproteobacteria</taxon>
        <taxon>Rhodobacterales</taxon>
        <taxon>Rhodobacter group</taxon>
        <taxon>Rhodobacter</taxon>
    </lineage>
</organism>
<proteinExistence type="predicted"/>
<gene>
    <name evidence="1" type="ORF">SAMN05421580_10455</name>
</gene>
<keyword evidence="2" id="KW-1185">Reference proteome</keyword>
<dbReference type="AlphaFoldDB" id="A0A1N7LFS4"/>
<dbReference type="Proteomes" id="UP000186221">
    <property type="component" value="Unassembled WGS sequence"/>
</dbReference>
<dbReference type="STRING" id="453582.SAMN05421580_10455"/>
<reference evidence="2" key="1">
    <citation type="submission" date="2017-01" db="EMBL/GenBank/DDBJ databases">
        <authorList>
            <person name="Varghese N."/>
            <person name="Submissions S."/>
        </authorList>
    </citation>
    <scope>NUCLEOTIDE SEQUENCE [LARGE SCALE GENOMIC DNA]</scope>
    <source>
        <strain evidence="2">DSM 19945</strain>
    </source>
</reference>